<feature type="region of interest" description="Disordered" evidence="1">
    <location>
        <begin position="56"/>
        <end position="91"/>
    </location>
</feature>
<evidence type="ECO:0000256" key="1">
    <source>
        <dbReference type="SAM" id="MobiDB-lite"/>
    </source>
</evidence>
<organism evidence="2 3">
    <name type="scientific">Ectocarpus siliculosus</name>
    <name type="common">Brown alga</name>
    <name type="synonym">Conferva siliculosa</name>
    <dbReference type="NCBI Taxonomy" id="2880"/>
    <lineage>
        <taxon>Eukaryota</taxon>
        <taxon>Sar</taxon>
        <taxon>Stramenopiles</taxon>
        <taxon>Ochrophyta</taxon>
        <taxon>PX clade</taxon>
        <taxon>Phaeophyceae</taxon>
        <taxon>Ectocarpales</taxon>
        <taxon>Ectocarpaceae</taxon>
        <taxon>Ectocarpus</taxon>
    </lineage>
</organism>
<dbReference type="Proteomes" id="UP000002630">
    <property type="component" value="Linkage Group LG03"/>
</dbReference>
<protein>
    <submittedName>
        <fullName evidence="2">Uncharacterized protein</fullName>
    </submittedName>
</protein>
<dbReference type="EMBL" id="FN648596">
    <property type="protein sequence ID" value="CBN77578.1"/>
    <property type="molecule type" value="Genomic_DNA"/>
</dbReference>
<gene>
    <name evidence="2" type="ORF">Esi_0004_0191</name>
</gene>
<reference evidence="2 3" key="1">
    <citation type="journal article" date="2010" name="Nature">
        <title>The Ectocarpus genome and the independent evolution of multicellularity in brown algae.</title>
        <authorList>
            <person name="Cock J.M."/>
            <person name="Sterck L."/>
            <person name="Rouze P."/>
            <person name="Scornet D."/>
            <person name="Allen A.E."/>
            <person name="Amoutzias G."/>
            <person name="Anthouard V."/>
            <person name="Artiguenave F."/>
            <person name="Aury J.M."/>
            <person name="Badger J.H."/>
            <person name="Beszteri B."/>
            <person name="Billiau K."/>
            <person name="Bonnet E."/>
            <person name="Bothwell J.H."/>
            <person name="Bowler C."/>
            <person name="Boyen C."/>
            <person name="Brownlee C."/>
            <person name="Carrano C.J."/>
            <person name="Charrier B."/>
            <person name="Cho G.Y."/>
            <person name="Coelho S.M."/>
            <person name="Collen J."/>
            <person name="Corre E."/>
            <person name="Da Silva C."/>
            <person name="Delage L."/>
            <person name="Delaroque N."/>
            <person name="Dittami S.M."/>
            <person name="Doulbeau S."/>
            <person name="Elias M."/>
            <person name="Farnham G."/>
            <person name="Gachon C.M."/>
            <person name="Gschloessl B."/>
            <person name="Heesch S."/>
            <person name="Jabbari K."/>
            <person name="Jubin C."/>
            <person name="Kawai H."/>
            <person name="Kimura K."/>
            <person name="Kloareg B."/>
            <person name="Kupper F.C."/>
            <person name="Lang D."/>
            <person name="Le Bail A."/>
            <person name="Leblanc C."/>
            <person name="Lerouge P."/>
            <person name="Lohr M."/>
            <person name="Lopez P.J."/>
            <person name="Martens C."/>
            <person name="Maumus F."/>
            <person name="Michel G."/>
            <person name="Miranda-Saavedra D."/>
            <person name="Morales J."/>
            <person name="Moreau H."/>
            <person name="Motomura T."/>
            <person name="Nagasato C."/>
            <person name="Napoli C.A."/>
            <person name="Nelson D.R."/>
            <person name="Nyvall-Collen P."/>
            <person name="Peters A.F."/>
            <person name="Pommier C."/>
            <person name="Potin P."/>
            <person name="Poulain J."/>
            <person name="Quesneville H."/>
            <person name="Read B."/>
            <person name="Rensing S.A."/>
            <person name="Ritter A."/>
            <person name="Rousvoal S."/>
            <person name="Samanta M."/>
            <person name="Samson G."/>
            <person name="Schroeder D.C."/>
            <person name="Segurens B."/>
            <person name="Strittmatter M."/>
            <person name="Tonon T."/>
            <person name="Tregear J.W."/>
            <person name="Valentin K."/>
            <person name="von Dassow P."/>
            <person name="Yamagishi T."/>
            <person name="Van de Peer Y."/>
            <person name="Wincker P."/>
        </authorList>
    </citation>
    <scope>NUCLEOTIDE SEQUENCE [LARGE SCALE GENOMIC DNA]</scope>
    <source>
        <strain evidence="3">Ec32 / CCAP1310/4</strain>
    </source>
</reference>
<keyword evidence="3" id="KW-1185">Reference proteome</keyword>
<sequence length="91" mass="9415">MPMMAMPGAAAGGSPAMTELGKGLDFMMKRLTTRPVVKPRPQGYVGLDGGSFTNVGGFTEGGLKAPKIQKPKKEEESSSIGDKAGKAFVKG</sequence>
<proteinExistence type="predicted"/>
<accession>D8LMG8</accession>
<name>D8LMG8_ECTSI</name>
<evidence type="ECO:0000313" key="2">
    <source>
        <dbReference type="EMBL" id="CBN77578.1"/>
    </source>
</evidence>
<dbReference type="InParanoid" id="D8LMG8"/>
<dbReference type="AlphaFoldDB" id="D8LMG8"/>
<dbReference type="EMBL" id="FN649728">
    <property type="protein sequence ID" value="CBN77578.1"/>
    <property type="molecule type" value="Genomic_DNA"/>
</dbReference>
<evidence type="ECO:0000313" key="3">
    <source>
        <dbReference type="Proteomes" id="UP000002630"/>
    </source>
</evidence>